<reference evidence="1 2" key="1">
    <citation type="submission" date="2018-06" db="EMBL/GenBank/DDBJ databases">
        <title>Paenibacillus montanisoli sp. nov., isolated from mountain area soil.</title>
        <authorList>
            <person name="Wu M."/>
        </authorList>
    </citation>
    <scope>NUCLEOTIDE SEQUENCE [LARGE SCALE GENOMIC DNA]</scope>
    <source>
        <strain evidence="1 2">RA17</strain>
    </source>
</reference>
<proteinExistence type="predicted"/>
<dbReference type="EMBL" id="QLUW01000003">
    <property type="protein sequence ID" value="RAP74978.1"/>
    <property type="molecule type" value="Genomic_DNA"/>
</dbReference>
<dbReference type="OrthoDB" id="9758822at2"/>
<name>A0A328TWX9_9BACL</name>
<protein>
    <submittedName>
        <fullName evidence="1">Uncharacterized protein</fullName>
    </submittedName>
</protein>
<dbReference type="RefSeq" id="WP_112883242.1">
    <property type="nucleotide sequence ID" value="NZ_QLUW01000003.1"/>
</dbReference>
<accession>A0A328TWX9</accession>
<comment type="caution">
    <text evidence="1">The sequence shown here is derived from an EMBL/GenBank/DDBJ whole genome shotgun (WGS) entry which is preliminary data.</text>
</comment>
<organism evidence="1 2">
    <name type="scientific">Paenibacillus montanisoli</name>
    <dbReference type="NCBI Taxonomy" id="2081970"/>
    <lineage>
        <taxon>Bacteria</taxon>
        <taxon>Bacillati</taxon>
        <taxon>Bacillota</taxon>
        <taxon>Bacilli</taxon>
        <taxon>Bacillales</taxon>
        <taxon>Paenibacillaceae</taxon>
        <taxon>Paenibacillus</taxon>
    </lineage>
</organism>
<dbReference type="AlphaFoldDB" id="A0A328TWX9"/>
<sequence length="132" mass="14372">MFIGNAKRGEKLYFSIGMKMIGSFQSAYLPPGAPDRLYRIDDFWDQRMLGTAKGGISVPCNAPHDCKVTKSEDAAASVAAIDGLPPDARGSGARSMDLGRGEASIGGMVCRCKSRKLYMYVFRKEAVFVPRI</sequence>
<dbReference type="Proteomes" id="UP000249260">
    <property type="component" value="Unassembled WGS sequence"/>
</dbReference>
<gene>
    <name evidence="1" type="ORF">DL346_16405</name>
</gene>
<keyword evidence="2" id="KW-1185">Reference proteome</keyword>
<evidence type="ECO:0000313" key="2">
    <source>
        <dbReference type="Proteomes" id="UP000249260"/>
    </source>
</evidence>
<evidence type="ECO:0000313" key="1">
    <source>
        <dbReference type="EMBL" id="RAP74978.1"/>
    </source>
</evidence>